<reference evidence="3 4" key="1">
    <citation type="submission" date="2018-04" db="EMBL/GenBank/DDBJ databases">
        <title>Methylobacterium sp. PR1016A genome.</title>
        <authorList>
            <person name="Park W."/>
        </authorList>
    </citation>
    <scope>NUCLEOTIDE SEQUENCE [LARGE SCALE GENOMIC DNA]</scope>
    <source>
        <strain evidence="3 4">PR1016A</strain>
    </source>
</reference>
<dbReference type="KEGG" id="mee:DA075_10135"/>
<protein>
    <submittedName>
        <fullName evidence="3">DUF1073 domain-containing protein</fullName>
    </submittedName>
</protein>
<feature type="compositionally biased region" description="Acidic residues" evidence="1">
    <location>
        <begin position="423"/>
        <end position="442"/>
    </location>
</feature>
<keyword evidence="4" id="KW-1185">Reference proteome</keyword>
<organism evidence="3 4">
    <name type="scientific">Methylobacterium currus</name>
    <dbReference type="NCBI Taxonomy" id="2051553"/>
    <lineage>
        <taxon>Bacteria</taxon>
        <taxon>Pseudomonadati</taxon>
        <taxon>Pseudomonadota</taxon>
        <taxon>Alphaproteobacteria</taxon>
        <taxon>Hyphomicrobiales</taxon>
        <taxon>Methylobacteriaceae</taxon>
        <taxon>Methylobacterium</taxon>
    </lineage>
</organism>
<feature type="region of interest" description="Disordered" evidence="1">
    <location>
        <begin position="404"/>
        <end position="447"/>
    </location>
</feature>
<gene>
    <name evidence="3" type="ORF">DA075_10135</name>
</gene>
<evidence type="ECO:0000313" key="4">
    <source>
        <dbReference type="Proteomes" id="UP000244755"/>
    </source>
</evidence>
<dbReference type="Pfam" id="PF06381">
    <property type="entry name" value="Phage_portal_3"/>
    <property type="match status" value="1"/>
</dbReference>
<name>A0A2R4WTF7_9HYPH</name>
<feature type="domain" description="Anti-CBASS protein Acb1-like N-terminal" evidence="2">
    <location>
        <begin position="40"/>
        <end position="393"/>
    </location>
</feature>
<dbReference type="EMBL" id="CP028843">
    <property type="protein sequence ID" value="AWB24799.1"/>
    <property type="molecule type" value="Genomic_DNA"/>
</dbReference>
<evidence type="ECO:0000313" key="3">
    <source>
        <dbReference type="EMBL" id="AWB24799.1"/>
    </source>
</evidence>
<dbReference type="AlphaFoldDB" id="A0A2R4WTF7"/>
<evidence type="ECO:0000259" key="2">
    <source>
        <dbReference type="Pfam" id="PF06381"/>
    </source>
</evidence>
<dbReference type="InterPro" id="IPR024459">
    <property type="entry name" value="Acb1-like_N"/>
</dbReference>
<sequence>MPDGGLAMDDALTDVGSWATQVSSDFAGSDCQHFLGFGPLSLLAQRPEYRRITEVIATEATRKGIRITASGPDKAKRVKAIEAEFRRFRVMDLMRKAAEQDGFFGRGHVYVDLGEVSREELATPIGSGTDDASRAKVVRGSLRGLRTIEPLWVVPTGYNASDPLAPNWYRPTAWFVQGRNIHVSRLLTFIGREVPDLLKPAYSFGGLSLTQMARPYVDNWLRTRQSVSDLVSAFSVMVLATRMGNAQGAVGEDFFNRVELFNLTRDNRGVWVVDKDTEDMKNVSAQLSTLDVLQAQSQEHMASVSGIPLIKLLGIQPAGLNASSEGEIRVFYDWIHAYQEALFRPNLTTILGLVQLNLDGVVDPEIGFEFEPLWSLSDKERAEVEKTEAETDQLRIDSGVIAPTESRKRLADDADSPYHGLDPDDLPEGEEDDEDNPGEGDDGTAPAVARLFDAARARVAAE</sequence>
<proteinExistence type="predicted"/>
<accession>A0A2R4WTF7</accession>
<dbReference type="Proteomes" id="UP000244755">
    <property type="component" value="Chromosome 1"/>
</dbReference>
<dbReference type="OrthoDB" id="7491028at2"/>
<evidence type="ECO:0000256" key="1">
    <source>
        <dbReference type="SAM" id="MobiDB-lite"/>
    </source>
</evidence>